<evidence type="ECO:0000313" key="1">
    <source>
        <dbReference type="EMBL" id="PKK68714.1"/>
    </source>
</evidence>
<organism evidence="1 2">
    <name type="scientific">Rhizophagus irregularis</name>
    <dbReference type="NCBI Taxonomy" id="588596"/>
    <lineage>
        <taxon>Eukaryota</taxon>
        <taxon>Fungi</taxon>
        <taxon>Fungi incertae sedis</taxon>
        <taxon>Mucoromycota</taxon>
        <taxon>Glomeromycotina</taxon>
        <taxon>Glomeromycetes</taxon>
        <taxon>Glomerales</taxon>
        <taxon>Glomeraceae</taxon>
        <taxon>Rhizophagus</taxon>
    </lineage>
</organism>
<accession>A0A2N1N4B4</accession>
<comment type="caution">
    <text evidence="1">The sequence shown here is derived from an EMBL/GenBank/DDBJ whole genome shotgun (WGS) entry which is preliminary data.</text>
</comment>
<dbReference type="EMBL" id="LLXL01000811">
    <property type="protein sequence ID" value="PKK68714.1"/>
    <property type="molecule type" value="Genomic_DNA"/>
</dbReference>
<reference evidence="1 2" key="1">
    <citation type="submission" date="2016-04" db="EMBL/GenBank/DDBJ databases">
        <title>Genome analyses suggest a sexual origin of heterokaryosis in a supposedly ancient asexual fungus.</title>
        <authorList>
            <person name="Ropars J."/>
            <person name="Sedzielewska K."/>
            <person name="Noel J."/>
            <person name="Charron P."/>
            <person name="Farinelli L."/>
            <person name="Marton T."/>
            <person name="Kruger M."/>
            <person name="Pelin A."/>
            <person name="Brachmann A."/>
            <person name="Corradi N."/>
        </authorList>
    </citation>
    <scope>NUCLEOTIDE SEQUENCE [LARGE SCALE GENOMIC DNA]</scope>
    <source>
        <strain evidence="1 2">C2</strain>
    </source>
</reference>
<dbReference type="AlphaFoldDB" id="A0A2N1N4B4"/>
<name>A0A2N1N4B4_9GLOM</name>
<reference evidence="1 2" key="2">
    <citation type="submission" date="2017-10" db="EMBL/GenBank/DDBJ databases">
        <title>Extensive intraspecific genome diversity in a model arbuscular mycorrhizal fungus.</title>
        <authorList>
            <person name="Chen E.C.H."/>
            <person name="Morin E."/>
            <person name="Baudet D."/>
            <person name="Noel J."/>
            <person name="Ndikumana S."/>
            <person name="Charron P."/>
            <person name="St-Onge C."/>
            <person name="Giorgi J."/>
            <person name="Grigoriev I.V."/>
            <person name="Roux C."/>
            <person name="Martin F.M."/>
            <person name="Corradi N."/>
        </authorList>
    </citation>
    <scope>NUCLEOTIDE SEQUENCE [LARGE SCALE GENOMIC DNA]</scope>
    <source>
        <strain evidence="1 2">C2</strain>
    </source>
</reference>
<proteinExistence type="predicted"/>
<protein>
    <submittedName>
        <fullName evidence="1">Uncharacterized protein</fullName>
    </submittedName>
</protein>
<evidence type="ECO:0000313" key="2">
    <source>
        <dbReference type="Proteomes" id="UP000233469"/>
    </source>
</evidence>
<sequence>MTIPELRNQDHATRIMQLELCTVLMINIDTVITRVLAFFRSIINLMKNDDAVILKTYIILKTYYENIF</sequence>
<dbReference type="VEuPathDB" id="FungiDB:RhiirA1_425779"/>
<gene>
    <name evidence="1" type="ORF">RhiirC2_749699</name>
</gene>
<dbReference type="Proteomes" id="UP000233469">
    <property type="component" value="Unassembled WGS sequence"/>
</dbReference>